<dbReference type="PANTHER" id="PTHR33992:SF1">
    <property type="entry name" value="RIBONUCLEASE P PROTEIN COMPONENT"/>
    <property type="match status" value="1"/>
</dbReference>
<dbReference type="InterPro" id="IPR020539">
    <property type="entry name" value="RNase_P_CS"/>
</dbReference>
<keyword evidence="5 7" id="KW-0378">Hydrolase</keyword>
<dbReference type="EMBL" id="LNQP01000031">
    <property type="protein sequence ID" value="KSU87999.1"/>
    <property type="molecule type" value="Genomic_DNA"/>
</dbReference>
<evidence type="ECO:0000256" key="1">
    <source>
        <dbReference type="ARBA" id="ARBA00002663"/>
    </source>
</evidence>
<dbReference type="Gene3D" id="3.30.230.10">
    <property type="match status" value="1"/>
</dbReference>
<accession>A0A0V8JLX0</accession>
<evidence type="ECO:0000256" key="2">
    <source>
        <dbReference type="ARBA" id="ARBA00022694"/>
    </source>
</evidence>
<dbReference type="GeneID" id="93684512"/>
<comment type="similarity">
    <text evidence="7">Belongs to the RnpA family.</text>
</comment>
<evidence type="ECO:0000256" key="8">
    <source>
        <dbReference type="NCBIfam" id="TIGR00188"/>
    </source>
</evidence>
<dbReference type="GO" id="GO:0030677">
    <property type="term" value="C:ribonuclease P complex"/>
    <property type="evidence" value="ECO:0007669"/>
    <property type="project" value="TreeGrafter"/>
</dbReference>
<dbReference type="NCBIfam" id="TIGR00188">
    <property type="entry name" value="rnpA"/>
    <property type="match status" value="1"/>
</dbReference>
<dbReference type="GO" id="GO:0000049">
    <property type="term" value="F:tRNA binding"/>
    <property type="evidence" value="ECO:0007669"/>
    <property type="project" value="UniProtKB-UniRule"/>
</dbReference>
<dbReference type="PANTHER" id="PTHR33992">
    <property type="entry name" value="RIBONUCLEASE P PROTEIN COMPONENT"/>
    <property type="match status" value="1"/>
</dbReference>
<dbReference type="AlphaFoldDB" id="A0A0V8JLX0"/>
<dbReference type="GO" id="GO:0004526">
    <property type="term" value="F:ribonuclease P activity"/>
    <property type="evidence" value="ECO:0007669"/>
    <property type="project" value="UniProtKB-UniRule"/>
</dbReference>
<keyword evidence="3 7" id="KW-0540">Nuclease</keyword>
<comment type="function">
    <text evidence="1 7">RNaseP catalyzes the removal of the 5'-leader sequence from pre-tRNA to produce the mature 5'-terminus. It can also cleave other RNA substrates such as 4.5S RNA. The protein component plays an auxiliary but essential role in vivo by binding to the 5'-leader sequence and broadening the substrate specificity of the ribozyme.</text>
</comment>
<gene>
    <name evidence="7" type="primary">rnpA</name>
    <name evidence="9" type="ORF">AS180_10390</name>
</gene>
<keyword evidence="10" id="KW-1185">Reference proteome</keyword>
<dbReference type="Pfam" id="PF00825">
    <property type="entry name" value="Ribonuclease_P"/>
    <property type="match status" value="1"/>
</dbReference>
<evidence type="ECO:0000313" key="10">
    <source>
        <dbReference type="Proteomes" id="UP000053681"/>
    </source>
</evidence>
<dbReference type="EC" id="3.1.26.5" evidence="7 8"/>
<evidence type="ECO:0000256" key="7">
    <source>
        <dbReference type="HAMAP-Rule" id="MF_00227"/>
    </source>
</evidence>
<dbReference type="InterPro" id="IPR020568">
    <property type="entry name" value="Ribosomal_Su5_D2-typ_SF"/>
</dbReference>
<evidence type="ECO:0000256" key="4">
    <source>
        <dbReference type="ARBA" id="ARBA00022759"/>
    </source>
</evidence>
<organism evidence="9 10">
    <name type="scientific">Priestia veravalensis</name>
    <dbReference type="NCBI Taxonomy" id="1414648"/>
    <lineage>
        <taxon>Bacteria</taxon>
        <taxon>Bacillati</taxon>
        <taxon>Bacillota</taxon>
        <taxon>Bacilli</taxon>
        <taxon>Bacillales</taxon>
        <taxon>Bacillaceae</taxon>
        <taxon>Priestia</taxon>
    </lineage>
</organism>
<dbReference type="HAMAP" id="MF_00227">
    <property type="entry name" value="RNase_P"/>
    <property type="match status" value="1"/>
</dbReference>
<dbReference type="PROSITE" id="PS00648">
    <property type="entry name" value="RIBONUCLEASE_P"/>
    <property type="match status" value="1"/>
</dbReference>
<proteinExistence type="inferred from homology"/>
<evidence type="ECO:0000313" key="9">
    <source>
        <dbReference type="EMBL" id="KSU87999.1"/>
    </source>
</evidence>
<dbReference type="RefSeq" id="WP_025907871.1">
    <property type="nucleotide sequence ID" value="NZ_KQ758647.1"/>
</dbReference>
<comment type="caution">
    <text evidence="9">The sequence shown here is derived from an EMBL/GenBank/DDBJ whole genome shotgun (WGS) entry which is preliminary data.</text>
</comment>
<keyword evidence="6 7" id="KW-0694">RNA-binding</keyword>
<protein>
    <recommendedName>
        <fullName evidence="7 8">Ribonuclease P protein component</fullName>
        <shortName evidence="7">RNase P protein</shortName>
        <shortName evidence="7">RNaseP protein</shortName>
        <ecNumber evidence="7 8">3.1.26.5</ecNumber>
    </recommendedName>
    <alternativeName>
        <fullName evidence="7">Protein C5</fullName>
    </alternativeName>
</protein>
<comment type="catalytic activity">
    <reaction evidence="7">
        <text>Endonucleolytic cleavage of RNA, removing 5'-extranucleotides from tRNA precursor.</text>
        <dbReference type="EC" id="3.1.26.5"/>
    </reaction>
</comment>
<dbReference type="InterPro" id="IPR014721">
    <property type="entry name" value="Ribsml_uS5_D2-typ_fold_subgr"/>
</dbReference>
<keyword evidence="2 7" id="KW-0819">tRNA processing</keyword>
<dbReference type="FunFam" id="3.30.230.10:FF:000021">
    <property type="entry name" value="Ribonuclease P protein component"/>
    <property type="match status" value="1"/>
</dbReference>
<dbReference type="SUPFAM" id="SSF54211">
    <property type="entry name" value="Ribosomal protein S5 domain 2-like"/>
    <property type="match status" value="1"/>
</dbReference>
<comment type="subunit">
    <text evidence="7">Consists of a catalytic RNA component (M1 or rnpB) and a protein subunit.</text>
</comment>
<evidence type="ECO:0000256" key="6">
    <source>
        <dbReference type="ARBA" id="ARBA00022884"/>
    </source>
</evidence>
<sequence length="126" mass="15119">MKKKYRIKKNEEFQKVFQKGHSFANRQFVIYVLDQPELQHFRVGFSVGKKIGNAVTRNRVKRLARQVMFEIAPYLKQDKDYIVIARKPAAEMEYEEVKKSLQHVFKRAKLYQHRLNSSRTEEKNSQ</sequence>
<name>A0A0V8JLX0_9BACI</name>
<reference evidence="9 10" key="1">
    <citation type="submission" date="2015-11" db="EMBL/GenBank/DDBJ databases">
        <title>Bacillus caseinolyticus sp nov.</title>
        <authorList>
            <person name="Dastager S.G."/>
            <person name="Mawlankar R."/>
        </authorList>
    </citation>
    <scope>NUCLEOTIDE SEQUENCE [LARGE SCALE GENOMIC DNA]</scope>
    <source>
        <strain evidence="9 10">SGD-V-76</strain>
    </source>
</reference>
<evidence type="ECO:0000256" key="5">
    <source>
        <dbReference type="ARBA" id="ARBA00022801"/>
    </source>
</evidence>
<dbReference type="InterPro" id="IPR000100">
    <property type="entry name" value="RNase_P"/>
</dbReference>
<dbReference type="Proteomes" id="UP000053681">
    <property type="component" value="Unassembled WGS sequence"/>
</dbReference>
<keyword evidence="4 7" id="KW-0255">Endonuclease</keyword>
<dbReference type="GO" id="GO:0001682">
    <property type="term" value="P:tRNA 5'-leader removal"/>
    <property type="evidence" value="ECO:0007669"/>
    <property type="project" value="UniProtKB-UniRule"/>
</dbReference>
<dbReference type="GO" id="GO:0042781">
    <property type="term" value="F:3'-tRNA processing endoribonuclease activity"/>
    <property type="evidence" value="ECO:0007669"/>
    <property type="project" value="TreeGrafter"/>
</dbReference>
<evidence type="ECO:0000256" key="3">
    <source>
        <dbReference type="ARBA" id="ARBA00022722"/>
    </source>
</evidence>